<organism evidence="1 2">
    <name type="scientific">Cetraspora pellucida</name>
    <dbReference type="NCBI Taxonomy" id="1433469"/>
    <lineage>
        <taxon>Eukaryota</taxon>
        <taxon>Fungi</taxon>
        <taxon>Fungi incertae sedis</taxon>
        <taxon>Mucoromycota</taxon>
        <taxon>Glomeromycotina</taxon>
        <taxon>Glomeromycetes</taxon>
        <taxon>Diversisporales</taxon>
        <taxon>Gigasporaceae</taxon>
        <taxon>Cetraspora</taxon>
    </lineage>
</organism>
<protein>
    <submittedName>
        <fullName evidence="1">10282_t:CDS:1</fullName>
    </submittedName>
</protein>
<dbReference type="Gene3D" id="3.90.79.10">
    <property type="entry name" value="Nucleoside Triphosphate Pyrophosphohydrolase"/>
    <property type="match status" value="1"/>
</dbReference>
<comment type="caution">
    <text evidence="1">The sequence shown here is derived from an EMBL/GenBank/DDBJ whole genome shotgun (WGS) entry which is preliminary data.</text>
</comment>
<feature type="non-terminal residue" evidence="1">
    <location>
        <position position="1"/>
    </location>
</feature>
<keyword evidence="2" id="KW-1185">Reference proteome</keyword>
<gene>
    <name evidence="1" type="ORF">CPELLU_LOCUS18121</name>
</gene>
<dbReference type="OrthoDB" id="2447950at2759"/>
<dbReference type="Proteomes" id="UP000789759">
    <property type="component" value="Unassembled WGS sequence"/>
</dbReference>
<evidence type="ECO:0000313" key="2">
    <source>
        <dbReference type="Proteomes" id="UP000789759"/>
    </source>
</evidence>
<sequence>MEINKNLLNENKDSISKIEKNLCNFSLLIIVNEDKKQVVGGSKNSNKSYMDCAIREAKEEADVDIKLENLILISTIERFQVFSDSEEQQILYHTYDMTHSIKEHILTISEVINKKFHAIQIAKNKKRSAAKRKHKEIEDVETENLQEILV</sequence>
<reference evidence="1" key="1">
    <citation type="submission" date="2021-06" db="EMBL/GenBank/DDBJ databases">
        <authorList>
            <person name="Kallberg Y."/>
            <person name="Tangrot J."/>
            <person name="Rosling A."/>
        </authorList>
    </citation>
    <scope>NUCLEOTIDE SEQUENCE</scope>
    <source>
        <strain evidence="1">FL966</strain>
    </source>
</reference>
<dbReference type="EMBL" id="CAJVQA010034324">
    <property type="protein sequence ID" value="CAG8805614.1"/>
    <property type="molecule type" value="Genomic_DNA"/>
</dbReference>
<dbReference type="InterPro" id="IPR015797">
    <property type="entry name" value="NUDIX_hydrolase-like_dom_sf"/>
</dbReference>
<dbReference type="AlphaFoldDB" id="A0A9N9K142"/>
<name>A0A9N9K142_9GLOM</name>
<accession>A0A9N9K142</accession>
<evidence type="ECO:0000313" key="1">
    <source>
        <dbReference type="EMBL" id="CAG8805614.1"/>
    </source>
</evidence>
<proteinExistence type="predicted"/>
<dbReference type="SUPFAM" id="SSF55811">
    <property type="entry name" value="Nudix"/>
    <property type="match status" value="1"/>
</dbReference>